<accession>A0A3B6RM43</accession>
<evidence type="ECO:0000313" key="2">
    <source>
        <dbReference type="Proteomes" id="UP000019116"/>
    </source>
</evidence>
<keyword evidence="2" id="KW-1185">Reference proteome</keyword>
<dbReference type="Gramene" id="TraesWEE_scaffold_130792_01G000100.1">
    <property type="protein sequence ID" value="TraesWEE_scaffold_130792_01G000100.1"/>
    <property type="gene ID" value="TraesWEE_scaffold_130792_01G000100"/>
</dbReference>
<reference evidence="1" key="2">
    <citation type="submission" date="2018-10" db="UniProtKB">
        <authorList>
            <consortium name="EnsemblPlants"/>
        </authorList>
    </citation>
    <scope>IDENTIFICATION</scope>
</reference>
<dbReference type="Gramene" id="TraesCS7A02G357900.1">
    <property type="protein sequence ID" value="TraesCS7A02G357900.1"/>
    <property type="gene ID" value="TraesCS7A02G357900"/>
</dbReference>
<dbReference type="AlphaFoldDB" id="A0A3B6RM43"/>
<dbReference type="OrthoDB" id="10659259at2759"/>
<dbReference type="EnsemblPlants" id="TraesCS7A02G357900.1">
    <property type="protein sequence ID" value="TraesCS7A02G357900.1"/>
    <property type="gene ID" value="TraesCS7A02G357900"/>
</dbReference>
<protein>
    <submittedName>
        <fullName evidence="1">Uncharacterized protein</fullName>
    </submittedName>
</protein>
<reference evidence="1" key="1">
    <citation type="submission" date="2018-08" db="EMBL/GenBank/DDBJ databases">
        <authorList>
            <person name="Rossello M."/>
        </authorList>
    </citation>
    <scope>NUCLEOTIDE SEQUENCE [LARGE SCALE GENOMIC DNA]</scope>
    <source>
        <strain evidence="1">cv. Chinese Spring</strain>
    </source>
</reference>
<dbReference type="Proteomes" id="UP000019116">
    <property type="component" value="Chromosome 7A"/>
</dbReference>
<proteinExistence type="predicted"/>
<organism evidence="1">
    <name type="scientific">Triticum aestivum</name>
    <name type="common">Wheat</name>
    <dbReference type="NCBI Taxonomy" id="4565"/>
    <lineage>
        <taxon>Eukaryota</taxon>
        <taxon>Viridiplantae</taxon>
        <taxon>Streptophyta</taxon>
        <taxon>Embryophyta</taxon>
        <taxon>Tracheophyta</taxon>
        <taxon>Spermatophyta</taxon>
        <taxon>Magnoliopsida</taxon>
        <taxon>Liliopsida</taxon>
        <taxon>Poales</taxon>
        <taxon>Poaceae</taxon>
        <taxon>BOP clade</taxon>
        <taxon>Pooideae</taxon>
        <taxon>Triticodae</taxon>
        <taxon>Triticeae</taxon>
        <taxon>Triticinae</taxon>
        <taxon>Triticum</taxon>
    </lineage>
</organism>
<name>A0A3B6RM43_WHEAT</name>
<dbReference type="OMA" id="KEDGICW"/>
<dbReference type="Gramene" id="TraesCS7A03G0874300.1">
    <property type="protein sequence ID" value="TraesCS7A03G0874300.1.CDS"/>
    <property type="gene ID" value="TraesCS7A03G0874300"/>
</dbReference>
<sequence length="244" mass="25944">MAPTSGISQFPHVAGAPCPFTATTSGRSTPPTEAVHRSRTLDPAATMSLSCCSMAQLLYLVEVRAFPLWNASVHEIGAEKEDGICWLRWRVQEEEECGRPLTAGAERALSLASPTEVRSGPYCSTTWGSPRFPPLEPLRPTAAHGGGVRRVHQSNPMALVRPSFVAAISSNTCITTCVATMAIRVTACSVTGLLRTVTPAALLPLPEAARAHPGLISCCSDELLYIAEVPYLLNGTSTTMQQLG</sequence>
<dbReference type="Gramene" id="TraesNOR7A03G04000460.1">
    <property type="protein sequence ID" value="TraesNOR7A03G04000460.1"/>
    <property type="gene ID" value="TraesNOR7A03G04000460"/>
</dbReference>
<evidence type="ECO:0000313" key="1">
    <source>
        <dbReference type="EnsemblPlants" id="TraesCS7A02G357900.1"/>
    </source>
</evidence>